<dbReference type="PANTHER" id="PTHR30408">
    <property type="entry name" value="TYPE-1 RESTRICTION ENZYME ECOKI SPECIFICITY PROTEIN"/>
    <property type="match status" value="1"/>
</dbReference>
<dbReference type="Gene3D" id="3.90.220.20">
    <property type="entry name" value="DNA methylase specificity domains"/>
    <property type="match status" value="2"/>
</dbReference>
<dbReference type="InterPro" id="IPR044946">
    <property type="entry name" value="Restrct_endonuc_typeI_TRD_sf"/>
</dbReference>
<dbReference type="CDD" id="cd17260">
    <property type="entry name" value="RMtype1_S_EcoEI-TRD1-CR1_like"/>
    <property type="match status" value="1"/>
</dbReference>
<evidence type="ECO:0000256" key="3">
    <source>
        <dbReference type="ARBA" id="ARBA00023125"/>
    </source>
</evidence>
<evidence type="ECO:0000256" key="1">
    <source>
        <dbReference type="ARBA" id="ARBA00010923"/>
    </source>
</evidence>
<dbReference type="InterPro" id="IPR000055">
    <property type="entry name" value="Restrct_endonuc_typeI_TRD"/>
</dbReference>
<proteinExistence type="inferred from homology"/>
<keyword evidence="3" id="KW-0238">DNA-binding</keyword>
<dbReference type="EMBL" id="QTLC01000039">
    <property type="protein sequence ID" value="RDY70872.1"/>
    <property type="molecule type" value="Genomic_DNA"/>
</dbReference>
<gene>
    <name evidence="5" type="ORF">DXT76_10835</name>
</gene>
<comment type="caution">
    <text evidence="5">The sequence shown here is derived from an EMBL/GenBank/DDBJ whole genome shotgun (WGS) entry which is preliminary data.</text>
</comment>
<feature type="domain" description="Type I restriction modification DNA specificity" evidence="4">
    <location>
        <begin position="4"/>
        <end position="180"/>
    </location>
</feature>
<keyword evidence="5" id="KW-0378">Hydrolase</keyword>
<evidence type="ECO:0000313" key="5">
    <source>
        <dbReference type="EMBL" id="RDY70872.1"/>
    </source>
</evidence>
<dbReference type="RefSeq" id="WP_115894192.1">
    <property type="nucleotide sequence ID" value="NZ_QTLC01000039.1"/>
</dbReference>
<dbReference type="InterPro" id="IPR052021">
    <property type="entry name" value="Type-I_RS_S_subunit"/>
</dbReference>
<evidence type="ECO:0000313" key="6">
    <source>
        <dbReference type="Proteomes" id="UP000257032"/>
    </source>
</evidence>
<protein>
    <submittedName>
        <fullName evidence="5">Restriction endonuclease subunit S</fullName>
    </submittedName>
</protein>
<evidence type="ECO:0000259" key="4">
    <source>
        <dbReference type="Pfam" id="PF01420"/>
    </source>
</evidence>
<dbReference type="Pfam" id="PF01420">
    <property type="entry name" value="Methylase_S"/>
    <property type="match status" value="2"/>
</dbReference>
<keyword evidence="5" id="KW-0255">Endonuclease</keyword>
<name>A0A3D8VNF7_9BACI</name>
<keyword evidence="2" id="KW-0680">Restriction system</keyword>
<evidence type="ECO:0000256" key="2">
    <source>
        <dbReference type="ARBA" id="ARBA00022747"/>
    </source>
</evidence>
<dbReference type="GO" id="GO:0009307">
    <property type="term" value="P:DNA restriction-modification system"/>
    <property type="evidence" value="ECO:0007669"/>
    <property type="project" value="UniProtKB-KW"/>
</dbReference>
<sequence length="431" mass="49621">MGLSEWKEVRLKELIEFNPREKLSKGTRAKKIGMNKLETFNKQITDYEMTEYKSGSKFRNGDTLLARITPCLENGKTAQVNILESNEVGFGSTEFIVLREVVGKSTNDFIYYLAISPKFRDIAIKSMTGTTGRQRAQKDVLQNTVIKLPQIDEQKVIAEVLSSFEEKIQNNIQINKTLENITQTIFEQWFINFEFPTRDGNTYKSSGGEMVSSELGEIPKGWKIVELRDIAEFQNGYAFYKKGYSDDGVKVVDLANVNTLGEFIETDSDKYISNELAHDKKMEKFMLLKDDLVMIMTDRTQSMNILGKTGKIPYSNKYILNQRVGRIRTSEHCNVNYLRSILNSKRVLGYLKSVSLGSVQKYVNTNHIKDIQLMLPPKEIMDMYSEKVKTIFDKMQKINEENKVLKELLHTLLPKLISGEVRVLSKEFRDR</sequence>
<dbReference type="AlphaFoldDB" id="A0A3D8VNF7"/>
<dbReference type="PANTHER" id="PTHR30408:SF13">
    <property type="entry name" value="TYPE I RESTRICTION ENZYME HINDI SPECIFICITY SUBUNIT"/>
    <property type="match status" value="1"/>
</dbReference>
<feature type="domain" description="Type I restriction modification DNA specificity" evidence="4">
    <location>
        <begin position="219"/>
        <end position="401"/>
    </location>
</feature>
<dbReference type="GO" id="GO:0004519">
    <property type="term" value="F:endonuclease activity"/>
    <property type="evidence" value="ECO:0007669"/>
    <property type="project" value="UniProtKB-KW"/>
</dbReference>
<reference evidence="5 6" key="1">
    <citation type="submission" date="2018-08" db="EMBL/GenBank/DDBJ databases">
        <title>Genome sequence of strict halophilic Halobacillus trueperi SS1 isolated from Lunsu, a salty water body of North West Himalayas.</title>
        <authorList>
            <person name="Gupta S."/>
            <person name="Sharma P."/>
            <person name="Dev K."/>
            <person name="Baumler D."/>
            <person name="Sourirajan A."/>
        </authorList>
    </citation>
    <scope>NUCLEOTIDE SEQUENCE [LARGE SCALE GENOMIC DNA]</scope>
    <source>
        <strain evidence="5 6">SS1</strain>
    </source>
</reference>
<dbReference type="Proteomes" id="UP000257032">
    <property type="component" value="Unassembled WGS sequence"/>
</dbReference>
<comment type="similarity">
    <text evidence="1">Belongs to the type-I restriction system S methylase family.</text>
</comment>
<keyword evidence="5" id="KW-0540">Nuclease</keyword>
<accession>A0A3D8VNF7</accession>
<dbReference type="CDD" id="cd17278">
    <property type="entry name" value="RMtype1_S_LdeBORF1052P-TRD2-CR2"/>
    <property type="match status" value="1"/>
</dbReference>
<dbReference type="GO" id="GO:0003677">
    <property type="term" value="F:DNA binding"/>
    <property type="evidence" value="ECO:0007669"/>
    <property type="project" value="UniProtKB-KW"/>
</dbReference>
<organism evidence="5 6">
    <name type="scientific">Halobacillus trueperi</name>
    <dbReference type="NCBI Taxonomy" id="156205"/>
    <lineage>
        <taxon>Bacteria</taxon>
        <taxon>Bacillati</taxon>
        <taxon>Bacillota</taxon>
        <taxon>Bacilli</taxon>
        <taxon>Bacillales</taxon>
        <taxon>Bacillaceae</taxon>
        <taxon>Halobacillus</taxon>
    </lineage>
</organism>
<dbReference type="SUPFAM" id="SSF116734">
    <property type="entry name" value="DNA methylase specificity domain"/>
    <property type="match status" value="2"/>
</dbReference>